<evidence type="ECO:0000313" key="2">
    <source>
        <dbReference type="Proteomes" id="UP000494117"/>
    </source>
</evidence>
<organism evidence="1 2">
    <name type="scientific">Achromobacter anxifer</name>
    <dbReference type="NCBI Taxonomy" id="1287737"/>
    <lineage>
        <taxon>Bacteria</taxon>
        <taxon>Pseudomonadati</taxon>
        <taxon>Pseudomonadota</taxon>
        <taxon>Betaproteobacteria</taxon>
        <taxon>Burkholderiales</taxon>
        <taxon>Alcaligenaceae</taxon>
        <taxon>Achromobacter</taxon>
    </lineage>
</organism>
<protein>
    <submittedName>
        <fullName evidence="1">Uncharacterized protein</fullName>
    </submittedName>
</protein>
<evidence type="ECO:0000313" key="1">
    <source>
        <dbReference type="EMBL" id="CAB3904166.1"/>
    </source>
</evidence>
<keyword evidence="2" id="KW-1185">Reference proteome</keyword>
<dbReference type="EMBL" id="CADILG010000038">
    <property type="protein sequence ID" value="CAB3904166.1"/>
    <property type="molecule type" value="Genomic_DNA"/>
</dbReference>
<reference evidence="1 2" key="1">
    <citation type="submission" date="2020-04" db="EMBL/GenBank/DDBJ databases">
        <authorList>
            <person name="De Canck E."/>
        </authorList>
    </citation>
    <scope>NUCLEOTIDE SEQUENCE [LARGE SCALE GENOMIC DNA]</scope>
    <source>
        <strain evidence="1 2">LMG 26858</strain>
    </source>
</reference>
<dbReference type="Proteomes" id="UP000494117">
    <property type="component" value="Unassembled WGS sequence"/>
</dbReference>
<dbReference type="AlphaFoldDB" id="A0A6S7ED31"/>
<dbReference type="RefSeq" id="WP_175209077.1">
    <property type="nucleotide sequence ID" value="NZ_CADILG010000038.1"/>
</dbReference>
<accession>A0A6S7ED31</accession>
<sequence>MSIWKAIAGTLIVALAFGLVLEHAPPQQRQMLMCAVTPNCVYVMGVTQK</sequence>
<gene>
    <name evidence="1" type="ORF">LMG26858_04391</name>
</gene>
<proteinExistence type="predicted"/>
<name>A0A6S7ED31_9BURK</name>